<dbReference type="PANTHER" id="PTHR22655:SF2">
    <property type="entry name" value="ATP-DEPENDENT RNA HELICASE TDRD12-RELATED"/>
    <property type="match status" value="1"/>
</dbReference>
<keyword evidence="6" id="KW-0067">ATP-binding</keyword>
<dbReference type="GO" id="GO:0042078">
    <property type="term" value="P:germ-line stem cell division"/>
    <property type="evidence" value="ECO:0007669"/>
    <property type="project" value="TreeGrafter"/>
</dbReference>
<comment type="caution">
    <text evidence="10">The sequence shown here is derived from an EMBL/GenBank/DDBJ whole genome shotgun (WGS) entry which is preliminary data.</text>
</comment>
<dbReference type="InterPro" id="IPR035437">
    <property type="entry name" value="SNase_OB-fold_sf"/>
</dbReference>
<keyword evidence="5" id="KW-0347">Helicase</keyword>
<dbReference type="SUPFAM" id="SSF52540">
    <property type="entry name" value="P-loop containing nucleoside triphosphate hydrolases"/>
    <property type="match status" value="1"/>
</dbReference>
<sequence>MWELIQEVVRVEVNGQFVVLPLNFEQRLIEIEKLLINYFASLEKKSVSFRVLSCLPTFTVLGLKYSQSHYRVTCRKTRKKDFYNIELIDLGITMKDINRDDMDLYELPFDMVHIPPISRRIQMFGVAPCCLMEEGVALNLRQKGDPNGVLSSNALEQIENFIGKSKCLQCSVEIIGVSRKDLSLVYGDIQIPDGQENKSLKTFMLDINAVLPNDFCESDIIRFSSAEGMRLLQAIRNFKSGLENNFEPCQNICVKGEIKPSLDAIWWLNIQKKKSEKKKTMTTKTLDCEVEYSNLGIKQSINQLRDDSRGRCPLLQTKSDPVNILGSGREKRLPRSASLPRHRASSLRANSSYFEDFSPPEPRSRSAIRSKEADLKRRLSSKRESRRVTFSENLVESFHSLESLRDSSPDLHYESVINQKEVKQSFAIRAAKLRDEVDKNKSKSVTSSAGYKTVSDISMDPYLSATKNFYDSNTDYSPSSPQSAHKGHLQKFESGNEQGIKSSPPCLSSGQADSCVTPASSPTLRSNANPSSKSIPFGRKQFLESRKSKNFNEQGLKSKRPSLSSEQADDQIRTASCPTSEGVNLSKKQNTFRILVEGKGKPPRRNHLSEYHFDDRLMRFLSFNKREVVLMSEAYIWPAIQELRDTLIVQKVQTVYMIPLLNNLLSNDFPDDPLVIGPRNLIICASWEDCHQLGIEISKVLGQHKNELKYCCDLYGAFNDTSNVAKYTKRFDILAATLPAFMRLLDQHESNFTFSLDRCSAIVFENLDSLLRLHPDALARLLHYYSVSKKSKPEILRQVIACTTKWNNNVRVFKEESMESPLLFFPNMIEGALYAGVKFKISVAINKSKEKEELLKIMSNQPHDSRVVIFTKQGPDVVDDLVNFLAYNDFAVEGVYRLMKQGLLNDVQYKWNNAVQLNKGIVIVCSDDIWSDLAISNAHRTIHFDINEHSRLDFSRRMAASLDYYTTDKDTGLLPSPVPIHSHIILSESGGFNILSDMLKVVERSGTSIPNELSVLSNKIRLIKEKVKTEQLLCHTLKMFGECRDIGQCSQRHYVQKESDVPIGVSHGELIVRVTCVPEANVFNGVITKIINPDGIEKENTELSKLEKDMLEYFNGPNGRMSVGQSCKVNSLYAFENEKSFMRVKVLEILKKEERLGKPLRVAVKFIDTGRKAELDTYELLELPDHFHSIPKQALEFICCGVKPSDMDRSFDIRVKHVMEKKLLGSLIHGRIKLALGETIWLSPAIRLMIRSGKHCLGLSAKQMLIKENLAEENSDHLENLYKLCKEGGLALPDYTHTVTHKRTQQAYRDFLNREDYTIVFISFIVNPNKFFVTRTDKSQFLENLEQELQNSVLIPLKRVYNGLYCLAKFFQDGNLYRAQAVGEEEKGKVNVFFVDHGETESVPLSDLFEIDDWMLKKLPLQAIQCKLAGIEPADGNEYSQEASNYFWDLTRDKDFMLEFSAIVLDKKENIYDVALFQENAELSESLVQKNHANRLFFTNVVLRSEESDESETDEFETCNWQHFYDMLNYKPEKRKYLTKRKELQSGASTASASASKLEGKKKSSFTIYASIDESDSEKDCLLRDPRYDRLLPISDPDSSSSEESDFALSDDENRIPKSRKTFDF</sequence>
<evidence type="ECO:0000256" key="3">
    <source>
        <dbReference type="ARBA" id="ARBA00022741"/>
    </source>
</evidence>
<feature type="compositionally biased region" description="Acidic residues" evidence="8">
    <location>
        <begin position="1601"/>
        <end position="1611"/>
    </location>
</feature>
<dbReference type="PROSITE" id="PS50304">
    <property type="entry name" value="TUDOR"/>
    <property type="match status" value="2"/>
</dbReference>
<dbReference type="SUPFAM" id="SSF63748">
    <property type="entry name" value="Tudor/PWWP/MBT"/>
    <property type="match status" value="2"/>
</dbReference>
<dbReference type="GO" id="GO:0005524">
    <property type="term" value="F:ATP binding"/>
    <property type="evidence" value="ECO:0007669"/>
    <property type="project" value="UniProtKB-KW"/>
</dbReference>
<evidence type="ECO:0000313" key="10">
    <source>
        <dbReference type="EMBL" id="KAK2706869.1"/>
    </source>
</evidence>
<organism evidence="10 11">
    <name type="scientific">Artemia franciscana</name>
    <name type="common">Brine shrimp</name>
    <name type="synonym">Artemia sanfranciscana</name>
    <dbReference type="NCBI Taxonomy" id="6661"/>
    <lineage>
        <taxon>Eukaryota</taxon>
        <taxon>Metazoa</taxon>
        <taxon>Ecdysozoa</taxon>
        <taxon>Arthropoda</taxon>
        <taxon>Crustacea</taxon>
        <taxon>Branchiopoda</taxon>
        <taxon>Anostraca</taxon>
        <taxon>Artemiidae</taxon>
        <taxon>Artemia</taxon>
    </lineage>
</organism>
<feature type="domain" description="Tudor" evidence="9">
    <location>
        <begin position="1359"/>
        <end position="1418"/>
    </location>
</feature>
<dbReference type="PANTHER" id="PTHR22655">
    <property type="entry name" value="ATP-DEPENDENT RNA HELICASE TDRD12-RELATED"/>
    <property type="match status" value="1"/>
</dbReference>
<comment type="catalytic activity">
    <reaction evidence="7">
        <text>ATP + H2O = ADP + phosphate + H(+)</text>
        <dbReference type="Rhea" id="RHEA:13065"/>
        <dbReference type="ChEBI" id="CHEBI:15377"/>
        <dbReference type="ChEBI" id="CHEBI:15378"/>
        <dbReference type="ChEBI" id="CHEBI:30616"/>
        <dbReference type="ChEBI" id="CHEBI:43474"/>
        <dbReference type="ChEBI" id="CHEBI:456216"/>
        <dbReference type="EC" id="3.6.4.13"/>
    </reaction>
</comment>
<dbReference type="GO" id="GO:0005737">
    <property type="term" value="C:cytoplasm"/>
    <property type="evidence" value="ECO:0007669"/>
    <property type="project" value="UniProtKB-ARBA"/>
</dbReference>
<gene>
    <name evidence="10" type="ORF">QYM36_014790</name>
</gene>
<evidence type="ECO:0000256" key="6">
    <source>
        <dbReference type="ARBA" id="ARBA00022840"/>
    </source>
</evidence>
<name>A0AA88HGZ3_ARTSF</name>
<dbReference type="Gene3D" id="2.30.30.140">
    <property type="match status" value="2"/>
</dbReference>
<evidence type="ECO:0000256" key="7">
    <source>
        <dbReference type="ARBA" id="ARBA00047984"/>
    </source>
</evidence>
<feature type="region of interest" description="Disordered" evidence="8">
    <location>
        <begin position="1592"/>
        <end position="1625"/>
    </location>
</feature>
<protein>
    <recommendedName>
        <fullName evidence="1">RNA helicase</fullName>
        <ecNumber evidence="1">3.6.4.13</ecNumber>
    </recommendedName>
</protein>
<dbReference type="Proteomes" id="UP001187531">
    <property type="component" value="Unassembled WGS sequence"/>
</dbReference>
<dbReference type="CDD" id="cd20435">
    <property type="entry name" value="Tudor_TDRD12_rpt2"/>
    <property type="match status" value="1"/>
</dbReference>
<feature type="region of interest" description="Disordered" evidence="8">
    <location>
        <begin position="323"/>
        <end position="382"/>
    </location>
</feature>
<accession>A0AA88HGZ3</accession>
<keyword evidence="4" id="KW-0378">Hydrolase</keyword>
<evidence type="ECO:0000256" key="4">
    <source>
        <dbReference type="ARBA" id="ARBA00022801"/>
    </source>
</evidence>
<dbReference type="Pfam" id="PF00567">
    <property type="entry name" value="TUDOR"/>
    <property type="match status" value="2"/>
</dbReference>
<evidence type="ECO:0000256" key="8">
    <source>
        <dbReference type="SAM" id="MobiDB-lite"/>
    </source>
</evidence>
<evidence type="ECO:0000256" key="2">
    <source>
        <dbReference type="ARBA" id="ARBA00022737"/>
    </source>
</evidence>
<keyword evidence="2" id="KW-0677">Repeat</keyword>
<feature type="compositionally biased region" description="Polar residues" evidence="8">
    <location>
        <begin position="551"/>
        <end position="566"/>
    </location>
</feature>
<proteinExistence type="predicted"/>
<dbReference type="EC" id="3.6.4.13" evidence="1"/>
<feature type="compositionally biased region" description="Polar residues" evidence="8">
    <location>
        <begin position="495"/>
        <end position="534"/>
    </location>
</feature>
<dbReference type="InterPro" id="IPR002999">
    <property type="entry name" value="Tudor"/>
</dbReference>
<dbReference type="GO" id="GO:0016787">
    <property type="term" value="F:hydrolase activity"/>
    <property type="evidence" value="ECO:0007669"/>
    <property type="project" value="UniProtKB-KW"/>
</dbReference>
<dbReference type="Gene3D" id="3.40.50.300">
    <property type="entry name" value="P-loop containing nucleotide triphosphate hydrolases"/>
    <property type="match status" value="1"/>
</dbReference>
<keyword evidence="11" id="KW-1185">Reference proteome</keyword>
<dbReference type="GO" id="GO:0003724">
    <property type="term" value="F:RNA helicase activity"/>
    <property type="evidence" value="ECO:0007669"/>
    <property type="project" value="UniProtKB-EC"/>
</dbReference>
<dbReference type="Gene3D" id="2.40.50.90">
    <property type="match status" value="2"/>
</dbReference>
<dbReference type="SMART" id="SM00333">
    <property type="entry name" value="TUDOR"/>
    <property type="match status" value="2"/>
</dbReference>
<feature type="domain" description="Tudor" evidence="9">
    <location>
        <begin position="1120"/>
        <end position="1190"/>
    </location>
</feature>
<feature type="compositionally biased region" description="Basic and acidic residues" evidence="8">
    <location>
        <begin position="369"/>
        <end position="382"/>
    </location>
</feature>
<dbReference type="EMBL" id="JAVRJZ010000019">
    <property type="protein sequence ID" value="KAK2706869.1"/>
    <property type="molecule type" value="Genomic_DNA"/>
</dbReference>
<evidence type="ECO:0000313" key="11">
    <source>
        <dbReference type="Proteomes" id="UP001187531"/>
    </source>
</evidence>
<evidence type="ECO:0000256" key="5">
    <source>
        <dbReference type="ARBA" id="ARBA00022806"/>
    </source>
</evidence>
<keyword evidence="3" id="KW-0547">Nucleotide-binding</keyword>
<feature type="compositionally biased region" description="Basic and acidic residues" evidence="8">
    <location>
        <begin position="1612"/>
        <end position="1625"/>
    </location>
</feature>
<reference evidence="10" key="1">
    <citation type="submission" date="2023-07" db="EMBL/GenBank/DDBJ databases">
        <title>Chromosome-level genome assembly of Artemia franciscana.</title>
        <authorList>
            <person name="Jo E."/>
        </authorList>
    </citation>
    <scope>NUCLEOTIDE SEQUENCE</scope>
    <source>
        <tissue evidence="10">Whole body</tissue>
    </source>
</reference>
<feature type="compositionally biased region" description="Polar residues" evidence="8">
    <location>
        <begin position="573"/>
        <end position="583"/>
    </location>
</feature>
<feature type="region of interest" description="Disordered" evidence="8">
    <location>
        <begin position="495"/>
        <end position="583"/>
    </location>
</feature>
<evidence type="ECO:0000259" key="9">
    <source>
        <dbReference type="PROSITE" id="PS50304"/>
    </source>
</evidence>
<evidence type="ECO:0000256" key="1">
    <source>
        <dbReference type="ARBA" id="ARBA00012552"/>
    </source>
</evidence>
<dbReference type="InterPro" id="IPR027417">
    <property type="entry name" value="P-loop_NTPase"/>
</dbReference>